<gene>
    <name evidence="4" type="ORF">BRETT_003276</name>
</gene>
<dbReference type="InterPro" id="IPR015496">
    <property type="entry name" value="Ubiquilin"/>
</dbReference>
<sequence>MSEITVTIKAAGDKKHETKVLTTSTILQLKEQLAKEMDVSVDRQRLIYSGKILKDGDTLETYKIKNGHTIHLVKGAAKHSPNTGSSSTNSESQQKTAGEVPRNLAAGQSAFDPLAGLTSARYAGYNIPMPTLEDMGLNSDGQQMFDEQQMERMMENPAFQESMRNILSDPQMIDYMTQQSPSLRAMGPMAREMLQSDYVRNMLTNPQMLRSMLQMQRMMSGASGNSGARDASAFPAPGNTTGSNTASAATRSTTGSNADVNTGSTTSANANISSSANPANPALNPFAALFGAASSAQANAANKNPSNSASSNGESVPPNPFTNPEMWNLLGAMARGSNEAAQTRPADNRPPEEIYQTQLRQLNDMGFFDFDKNVKALRRSGGSVQGAIEELLNGSV</sequence>
<evidence type="ECO:0000259" key="3">
    <source>
        <dbReference type="PROSITE" id="PS50053"/>
    </source>
</evidence>
<dbReference type="FunFam" id="1.10.8.10:FF:000024">
    <property type="entry name" value="Ubiquitin domain-containing protein DSK2"/>
    <property type="match status" value="1"/>
</dbReference>
<dbReference type="InterPro" id="IPR029071">
    <property type="entry name" value="Ubiquitin-like_domsf"/>
</dbReference>
<dbReference type="GeneID" id="64575200"/>
<feature type="region of interest" description="Disordered" evidence="1">
    <location>
        <begin position="75"/>
        <end position="100"/>
    </location>
</feature>
<dbReference type="EMBL" id="CP063137">
    <property type="protein sequence ID" value="QOU23085.1"/>
    <property type="molecule type" value="Genomic_DNA"/>
</dbReference>
<dbReference type="SUPFAM" id="SSF54236">
    <property type="entry name" value="Ubiquitin-like"/>
    <property type="match status" value="1"/>
</dbReference>
<dbReference type="AlphaFoldDB" id="A0A871RG81"/>
<dbReference type="Proteomes" id="UP000663131">
    <property type="component" value="Chromosome 9"/>
</dbReference>
<organism evidence="4 5">
    <name type="scientific">Dekkera bruxellensis</name>
    <name type="common">Brettanomyces custersii</name>
    <dbReference type="NCBI Taxonomy" id="5007"/>
    <lineage>
        <taxon>Eukaryota</taxon>
        <taxon>Fungi</taxon>
        <taxon>Dikarya</taxon>
        <taxon>Ascomycota</taxon>
        <taxon>Saccharomycotina</taxon>
        <taxon>Pichiomycetes</taxon>
        <taxon>Pichiales</taxon>
        <taxon>Pichiaceae</taxon>
        <taxon>Brettanomyces</taxon>
    </lineage>
</organism>
<evidence type="ECO:0000313" key="4">
    <source>
        <dbReference type="EMBL" id="QOU23085.1"/>
    </source>
</evidence>
<dbReference type="SUPFAM" id="SSF46934">
    <property type="entry name" value="UBA-like"/>
    <property type="match status" value="1"/>
</dbReference>
<dbReference type="SMART" id="SM00165">
    <property type="entry name" value="UBA"/>
    <property type="match status" value="1"/>
</dbReference>
<evidence type="ECO:0000313" key="5">
    <source>
        <dbReference type="Proteomes" id="UP000663131"/>
    </source>
</evidence>
<dbReference type="InterPro" id="IPR009060">
    <property type="entry name" value="UBA-like_sf"/>
</dbReference>
<dbReference type="InterPro" id="IPR006636">
    <property type="entry name" value="STI1_HS-bd"/>
</dbReference>
<dbReference type="GO" id="GO:0005829">
    <property type="term" value="C:cytosol"/>
    <property type="evidence" value="ECO:0007669"/>
    <property type="project" value="TreeGrafter"/>
</dbReference>
<dbReference type="SMART" id="SM00727">
    <property type="entry name" value="STI1"/>
    <property type="match status" value="2"/>
</dbReference>
<dbReference type="PANTHER" id="PTHR10677:SF3">
    <property type="entry name" value="FI07626P-RELATED"/>
    <property type="match status" value="1"/>
</dbReference>
<dbReference type="Gene3D" id="3.10.20.90">
    <property type="entry name" value="Phosphatidylinositol 3-kinase Catalytic Subunit, Chain A, domain 1"/>
    <property type="match status" value="1"/>
</dbReference>
<feature type="compositionally biased region" description="Low complexity" evidence="1">
    <location>
        <begin position="299"/>
        <end position="312"/>
    </location>
</feature>
<dbReference type="PROSITE" id="PS50053">
    <property type="entry name" value="UBIQUITIN_2"/>
    <property type="match status" value="1"/>
</dbReference>
<dbReference type="Pfam" id="PF00240">
    <property type="entry name" value="ubiquitin"/>
    <property type="match status" value="1"/>
</dbReference>
<feature type="domain" description="UBA" evidence="2">
    <location>
        <begin position="353"/>
        <end position="394"/>
    </location>
</feature>
<dbReference type="CDD" id="cd16106">
    <property type="entry name" value="Ubl_Dsk2p_like"/>
    <property type="match status" value="1"/>
</dbReference>
<dbReference type="CDD" id="cd14324">
    <property type="entry name" value="UBA_Dsk2p_like"/>
    <property type="match status" value="1"/>
</dbReference>
<dbReference type="Gene3D" id="1.10.8.10">
    <property type="entry name" value="DNA helicase RuvA subunit, C-terminal domain"/>
    <property type="match status" value="1"/>
</dbReference>
<dbReference type="GO" id="GO:0006511">
    <property type="term" value="P:ubiquitin-dependent protein catabolic process"/>
    <property type="evidence" value="ECO:0007669"/>
    <property type="project" value="TreeGrafter"/>
</dbReference>
<accession>A0A871RG81</accession>
<protein>
    <recommendedName>
        <fullName evidence="6">Ubiquitin domain-containing protein DSK2</fullName>
    </recommendedName>
</protein>
<feature type="domain" description="Ubiquitin-like" evidence="3">
    <location>
        <begin position="4"/>
        <end position="73"/>
    </location>
</feature>
<dbReference type="RefSeq" id="XP_041139578.1">
    <property type="nucleotide sequence ID" value="XM_041281787.1"/>
</dbReference>
<evidence type="ECO:0000259" key="2">
    <source>
        <dbReference type="PROSITE" id="PS50030"/>
    </source>
</evidence>
<evidence type="ECO:0000256" key="1">
    <source>
        <dbReference type="SAM" id="MobiDB-lite"/>
    </source>
</evidence>
<dbReference type="OrthoDB" id="267397at2759"/>
<dbReference type="KEGG" id="bbrx:BRETT_003276"/>
<reference evidence="4" key="1">
    <citation type="submission" date="2020-10" db="EMBL/GenBank/DDBJ databases">
        <authorList>
            <person name="Palmer J.M."/>
        </authorList>
    </citation>
    <scope>NUCLEOTIDE SEQUENCE</scope>
    <source>
        <strain evidence="4">UCD 2041</strain>
    </source>
</reference>
<feature type="compositionally biased region" description="Polar residues" evidence="1">
    <location>
        <begin position="80"/>
        <end position="96"/>
    </location>
</feature>
<dbReference type="SMART" id="SM00213">
    <property type="entry name" value="UBQ"/>
    <property type="match status" value="1"/>
</dbReference>
<feature type="region of interest" description="Disordered" evidence="1">
    <location>
        <begin position="299"/>
        <end position="323"/>
    </location>
</feature>
<dbReference type="PANTHER" id="PTHR10677">
    <property type="entry name" value="UBIQUILIN"/>
    <property type="match status" value="1"/>
</dbReference>
<feature type="region of interest" description="Disordered" evidence="1">
    <location>
        <begin position="218"/>
        <end position="263"/>
    </location>
</feature>
<dbReference type="InterPro" id="IPR000626">
    <property type="entry name" value="Ubiquitin-like_dom"/>
</dbReference>
<evidence type="ECO:0008006" key="6">
    <source>
        <dbReference type="Google" id="ProtNLM"/>
    </source>
</evidence>
<reference evidence="4" key="2">
    <citation type="journal article" name="BMC Genomics">
        <title>New genome assemblies reveal patterns of domestication and adaptation across Brettanomyces (Dekkera) species.</title>
        <authorList>
            <person name="Roach M.J."/>
            <person name="Borneman A.R."/>
        </authorList>
    </citation>
    <scope>NUCLEOTIDE SEQUENCE</scope>
    <source>
        <strain evidence="4">UCD 2041</strain>
    </source>
</reference>
<feature type="compositionally biased region" description="Low complexity" evidence="1">
    <location>
        <begin position="238"/>
        <end position="263"/>
    </location>
</feature>
<dbReference type="GO" id="GO:0031593">
    <property type="term" value="F:polyubiquitin modification-dependent protein binding"/>
    <property type="evidence" value="ECO:0007669"/>
    <property type="project" value="TreeGrafter"/>
</dbReference>
<proteinExistence type="predicted"/>
<dbReference type="PROSITE" id="PS50030">
    <property type="entry name" value="UBA"/>
    <property type="match status" value="1"/>
</dbReference>
<name>A0A871RG81_DEKBR</name>
<dbReference type="InterPro" id="IPR015940">
    <property type="entry name" value="UBA"/>
</dbReference>
<dbReference type="Pfam" id="PF23195">
    <property type="entry name" value="UBQLN1"/>
    <property type="match status" value="1"/>
</dbReference>